<keyword evidence="1" id="KW-1185">Reference proteome</keyword>
<dbReference type="GeneID" id="105124693"/>
<organism evidence="1 2">
    <name type="scientific">Populus euphratica</name>
    <name type="common">Euphrates poplar</name>
    <dbReference type="NCBI Taxonomy" id="75702"/>
    <lineage>
        <taxon>Eukaryota</taxon>
        <taxon>Viridiplantae</taxon>
        <taxon>Streptophyta</taxon>
        <taxon>Embryophyta</taxon>
        <taxon>Tracheophyta</taxon>
        <taxon>Spermatophyta</taxon>
        <taxon>Magnoliopsida</taxon>
        <taxon>eudicotyledons</taxon>
        <taxon>Gunneridae</taxon>
        <taxon>Pentapetalae</taxon>
        <taxon>rosids</taxon>
        <taxon>fabids</taxon>
        <taxon>Malpighiales</taxon>
        <taxon>Salicaceae</taxon>
        <taxon>Saliceae</taxon>
        <taxon>Populus</taxon>
    </lineage>
</organism>
<protein>
    <submittedName>
        <fullName evidence="2">Ctenidin-3-like</fullName>
    </submittedName>
</protein>
<dbReference type="AlphaFoldDB" id="A0AAJ6XL90"/>
<dbReference type="Proteomes" id="UP000694918">
    <property type="component" value="Unplaced"/>
</dbReference>
<proteinExistence type="predicted"/>
<evidence type="ECO:0000313" key="1">
    <source>
        <dbReference type="Proteomes" id="UP000694918"/>
    </source>
</evidence>
<accession>A0AAJ6XL90</accession>
<name>A0AAJ6XL90_POPEU</name>
<dbReference type="RefSeq" id="XP_011023097.1">
    <property type="nucleotide sequence ID" value="XM_011024795.1"/>
</dbReference>
<reference evidence="2" key="1">
    <citation type="submission" date="2025-08" db="UniProtKB">
        <authorList>
            <consortium name="RefSeq"/>
        </authorList>
    </citation>
    <scope>IDENTIFICATION</scope>
</reference>
<dbReference type="KEGG" id="peu:105124693"/>
<evidence type="ECO:0000313" key="2">
    <source>
        <dbReference type="RefSeq" id="XP_011023097.1"/>
    </source>
</evidence>
<gene>
    <name evidence="2" type="primary">LOC105124693</name>
</gene>
<sequence length="105" mass="9804">MGGVVENSSDSELVDGGIASFGGYMEVGGGHVGTGSTGAGFGGLEGVNTGMLGEGVGFGGLEGVITGMLGDGFGFGGCEAVGNVSARDDDVGVGVGGVRVSLGGK</sequence>